<evidence type="ECO:0000313" key="8">
    <source>
        <dbReference type="Proteomes" id="UP000509322"/>
    </source>
</evidence>
<keyword evidence="7" id="KW-0223">Dioxygenase</keyword>
<keyword evidence="7" id="KW-0614">Plasmid</keyword>
<dbReference type="eggNOG" id="COG4638">
    <property type="taxonomic scope" value="Bacteria"/>
</dbReference>
<dbReference type="Proteomes" id="UP000509322">
    <property type="component" value="Plasmid unnamed1"/>
</dbReference>
<dbReference type="PANTHER" id="PTHR43756:SF1">
    <property type="entry name" value="3-PHENYLPROPIONATE_CINNAMIC ACID DIOXYGENASE SUBUNIT ALPHA"/>
    <property type="match status" value="1"/>
</dbReference>
<proteinExistence type="inferred from homology"/>
<reference evidence="7 8" key="1">
    <citation type="submission" date="2020-07" db="EMBL/GenBank/DDBJ databases">
        <title>The complete genome of Paracoccus pantotrophus ACCC 10489.</title>
        <authorList>
            <person name="Si Y."/>
        </authorList>
    </citation>
    <scope>NUCLEOTIDE SEQUENCE [LARGE SCALE GENOMIC DNA]</scope>
    <source>
        <strain evidence="7 8">ACCC10489</strain>
        <plasmid evidence="7 8">unnamed1</plasmid>
    </source>
</reference>
<dbReference type="CDD" id="cd03469">
    <property type="entry name" value="Rieske_RO_Alpha_N"/>
    <property type="match status" value="1"/>
</dbReference>
<gene>
    <name evidence="7" type="ORF">HYQ43_21100</name>
</gene>
<name>A0A1K2EGC6_PARPN</name>
<dbReference type="InterPro" id="IPR015879">
    <property type="entry name" value="Ring_hydroxy_dOase_asu_C_dom"/>
</dbReference>
<keyword evidence="4" id="KW-0560">Oxidoreductase</keyword>
<comment type="similarity">
    <text evidence="1">Belongs to the bacterial ring-hydroxylating dioxygenase alpha subunit family.</text>
</comment>
<dbReference type="GO" id="GO:0051213">
    <property type="term" value="F:dioxygenase activity"/>
    <property type="evidence" value="ECO:0007669"/>
    <property type="project" value="UniProtKB-KW"/>
</dbReference>
<keyword evidence="2" id="KW-0001">2Fe-2S</keyword>
<dbReference type="AlphaFoldDB" id="A0A1K2EGC6"/>
<dbReference type="GO" id="GO:0005506">
    <property type="term" value="F:iron ion binding"/>
    <property type="evidence" value="ECO:0007669"/>
    <property type="project" value="InterPro"/>
</dbReference>
<protein>
    <submittedName>
        <fullName evidence="7">Aromatic ring-hydroxylating dioxygenase subunit alpha</fullName>
    </submittedName>
</protein>
<dbReference type="PROSITE" id="PS51296">
    <property type="entry name" value="RIESKE"/>
    <property type="match status" value="1"/>
</dbReference>
<dbReference type="Pfam" id="PF00848">
    <property type="entry name" value="Ring_hydroxyl_A"/>
    <property type="match status" value="1"/>
</dbReference>
<dbReference type="Gene3D" id="3.90.380.10">
    <property type="entry name" value="Naphthalene 1,2-dioxygenase Alpha Subunit, Chain A, domain 1"/>
    <property type="match status" value="1"/>
</dbReference>
<dbReference type="InterPro" id="IPR001663">
    <property type="entry name" value="Rng_hydr_dOase-A"/>
</dbReference>
<dbReference type="InterPro" id="IPR017941">
    <property type="entry name" value="Rieske_2Fe-2S"/>
</dbReference>
<dbReference type="CDD" id="cd00680">
    <property type="entry name" value="RHO_alpha_C"/>
    <property type="match status" value="1"/>
</dbReference>
<keyword evidence="5" id="KW-0408">Iron</keyword>
<evidence type="ECO:0000256" key="6">
    <source>
        <dbReference type="ARBA" id="ARBA00023014"/>
    </source>
</evidence>
<evidence type="ECO:0000256" key="4">
    <source>
        <dbReference type="ARBA" id="ARBA00023002"/>
    </source>
</evidence>
<dbReference type="SUPFAM" id="SSF50022">
    <property type="entry name" value="ISP domain"/>
    <property type="match status" value="1"/>
</dbReference>
<keyword evidence="3" id="KW-0479">Metal-binding</keyword>
<dbReference type="RefSeq" id="WP_028710205.1">
    <property type="nucleotide sequence ID" value="NZ_CP038205.1"/>
</dbReference>
<evidence type="ECO:0000256" key="1">
    <source>
        <dbReference type="ARBA" id="ARBA00008751"/>
    </source>
</evidence>
<dbReference type="InterPro" id="IPR036922">
    <property type="entry name" value="Rieske_2Fe-2S_sf"/>
</dbReference>
<dbReference type="EMBL" id="CP058691">
    <property type="protein sequence ID" value="QLH16717.1"/>
    <property type="molecule type" value="Genomic_DNA"/>
</dbReference>
<dbReference type="Pfam" id="PF00355">
    <property type="entry name" value="Rieske"/>
    <property type="match status" value="1"/>
</dbReference>
<dbReference type="GO" id="GO:0051537">
    <property type="term" value="F:2 iron, 2 sulfur cluster binding"/>
    <property type="evidence" value="ECO:0007669"/>
    <property type="project" value="UniProtKB-KW"/>
</dbReference>
<geneLocation type="plasmid" evidence="7 8">
    <name>unnamed1</name>
</geneLocation>
<evidence type="ECO:0000313" key="7">
    <source>
        <dbReference type="EMBL" id="QLH16717.1"/>
    </source>
</evidence>
<dbReference type="STRING" id="82367.SAMN04244567_02261"/>
<sequence length="417" mass="48232">MNPQEKQRILDQQAYESARGGPPEGFPQFPDLPGLRYTDPAFFALEMEHLWRKTWLYAVHADELPEVGSYIQWSRLGEPLFFIRGEDRKVRCFYNTCRHRGAPVVTEPSGKSRGVSCKYHGWTYNTRGELINLRDRRDFVGLDLSCRSLVEVRCENIGNLYFVNLDSDAMALRDYLGPVAQALDEMKPDTLALIDKSTIQVKCNVKILIDAFLEVYHLKSIHQNTVDRFLDHRGSAITLYEHGHSRMVTPFKREGWKDPGVRGLPEIDGVDPWFGDTNLSLMAYPNLVTPVSPWGIPVLAFWPETIDTMSIDVYWFAPHWGEGPRPEVWDMRIRNFAAILEEDLQFADKIQIAAMSSGLRDFPLNYQERRIYHWHEELDRRIGADRVPPALRIKPLLQPYWDSNWKPAEAPSETERA</sequence>
<dbReference type="Gene3D" id="2.102.10.10">
    <property type="entry name" value="Rieske [2Fe-2S] iron-sulphur domain"/>
    <property type="match status" value="1"/>
</dbReference>
<accession>A0A1K2EGC6</accession>
<dbReference type="SUPFAM" id="SSF55961">
    <property type="entry name" value="Bet v1-like"/>
    <property type="match status" value="1"/>
</dbReference>
<dbReference type="PANTHER" id="PTHR43756">
    <property type="entry name" value="CHOLINE MONOOXYGENASE, CHLOROPLASTIC"/>
    <property type="match status" value="1"/>
</dbReference>
<dbReference type="PRINTS" id="PR00090">
    <property type="entry name" value="RNGDIOXGNASE"/>
</dbReference>
<organism evidence="7 8">
    <name type="scientific">Paracoccus pantotrophus</name>
    <name type="common">Thiosphaera pantotropha</name>
    <dbReference type="NCBI Taxonomy" id="82367"/>
    <lineage>
        <taxon>Bacteria</taxon>
        <taxon>Pseudomonadati</taxon>
        <taxon>Pseudomonadota</taxon>
        <taxon>Alphaproteobacteria</taxon>
        <taxon>Rhodobacterales</taxon>
        <taxon>Paracoccaceae</taxon>
        <taxon>Paracoccus</taxon>
    </lineage>
</organism>
<evidence type="ECO:0000256" key="3">
    <source>
        <dbReference type="ARBA" id="ARBA00022723"/>
    </source>
</evidence>
<evidence type="ECO:0000256" key="5">
    <source>
        <dbReference type="ARBA" id="ARBA00023004"/>
    </source>
</evidence>
<evidence type="ECO:0000256" key="2">
    <source>
        <dbReference type="ARBA" id="ARBA00022714"/>
    </source>
</evidence>
<keyword evidence="6" id="KW-0411">Iron-sulfur</keyword>